<dbReference type="GO" id="GO:0003735">
    <property type="term" value="F:structural constituent of ribosome"/>
    <property type="evidence" value="ECO:0007669"/>
    <property type="project" value="InterPro"/>
</dbReference>
<dbReference type="InterPro" id="IPR013005">
    <property type="entry name" value="Ribosomal_uL4-like"/>
</dbReference>
<evidence type="ECO:0000256" key="2">
    <source>
        <dbReference type="ARBA" id="ARBA00022730"/>
    </source>
</evidence>
<organism evidence="9">
    <name type="scientific">Auxenochlorella protothecoides</name>
    <name type="common">Green microalga</name>
    <name type="synonym">Chlorella protothecoides</name>
    <dbReference type="NCBI Taxonomy" id="3075"/>
    <lineage>
        <taxon>Eukaryota</taxon>
        <taxon>Viridiplantae</taxon>
        <taxon>Chlorophyta</taxon>
        <taxon>core chlorophytes</taxon>
        <taxon>Trebouxiophyceae</taxon>
        <taxon>Chlorellales</taxon>
        <taxon>Chlorellaceae</taxon>
        <taxon>Auxenochlorella</taxon>
    </lineage>
</organism>
<evidence type="ECO:0000256" key="5">
    <source>
        <dbReference type="ARBA" id="ARBA00023274"/>
    </source>
</evidence>
<sequence length="309" mass="33628">LDSTQCQRPCEIDTHHRLTSFWNRELCLHPWLVWHSWAMQSAAFRGTRVQPFVACAPLTRSLNISRRAAPTPIRASLLAPAAPITVRGWDGSESGTQNLSLIVADPETSKGLVHRYLITVRQNMRAGTASTLTRGEVRGGGRKPYKQKGTGNARRGSTRSPLIVGGGVAFGPKPRDWTIGMNKKERRLALATALQSAAPDMVVVGSVAEAVPEVKTKNLVAKLESIGVFPMEEKVLLIVAEPTEAVALSARNVENLSVNRAEAVRIYDLLNADRIVVESRALDFLNAQFGLDLGEEEPEVEGELSHTAA</sequence>
<protein>
    <recommendedName>
        <fullName evidence="6">Large ribosomal subunit protein uL4c</fullName>
    </recommendedName>
    <alternativeName>
        <fullName evidence="7">50S ribosomal protein L4, chloroplastic</fullName>
    </alternativeName>
</protein>
<dbReference type="SUPFAM" id="SSF52166">
    <property type="entry name" value="Ribosomal protein L4"/>
    <property type="match status" value="1"/>
</dbReference>
<dbReference type="Gene3D" id="3.40.1370.10">
    <property type="match status" value="1"/>
</dbReference>
<evidence type="ECO:0000256" key="8">
    <source>
        <dbReference type="SAM" id="MobiDB-lite"/>
    </source>
</evidence>
<evidence type="ECO:0000256" key="1">
    <source>
        <dbReference type="ARBA" id="ARBA00010528"/>
    </source>
</evidence>
<dbReference type="HAMAP" id="MF_01328_B">
    <property type="entry name" value="Ribosomal_uL4_B"/>
    <property type="match status" value="1"/>
</dbReference>
<evidence type="ECO:0000256" key="7">
    <source>
        <dbReference type="ARBA" id="ARBA00035387"/>
    </source>
</evidence>
<evidence type="ECO:0000256" key="3">
    <source>
        <dbReference type="ARBA" id="ARBA00022884"/>
    </source>
</evidence>
<dbReference type="GO" id="GO:1990904">
    <property type="term" value="C:ribonucleoprotein complex"/>
    <property type="evidence" value="ECO:0007669"/>
    <property type="project" value="UniProtKB-KW"/>
</dbReference>
<dbReference type="InterPro" id="IPR023574">
    <property type="entry name" value="Ribosomal_uL4_dom_sf"/>
</dbReference>
<evidence type="ECO:0000256" key="6">
    <source>
        <dbReference type="ARBA" id="ARBA00035208"/>
    </source>
</evidence>
<dbReference type="InterPro" id="IPR002136">
    <property type="entry name" value="Ribosomal_uL4"/>
</dbReference>
<evidence type="ECO:0000256" key="4">
    <source>
        <dbReference type="ARBA" id="ARBA00022980"/>
    </source>
</evidence>
<keyword evidence="2" id="KW-0699">rRNA-binding</keyword>
<dbReference type="GO" id="GO:0006412">
    <property type="term" value="P:translation"/>
    <property type="evidence" value="ECO:0007669"/>
    <property type="project" value="InterPro"/>
</dbReference>
<dbReference type="PANTHER" id="PTHR10746">
    <property type="entry name" value="50S RIBOSOMAL PROTEIN L4"/>
    <property type="match status" value="1"/>
</dbReference>
<feature type="non-terminal residue" evidence="9">
    <location>
        <position position="1"/>
    </location>
</feature>
<dbReference type="NCBIfam" id="TIGR03953">
    <property type="entry name" value="rplD_bact"/>
    <property type="match status" value="1"/>
</dbReference>
<dbReference type="EMBL" id="GDKF01008430">
    <property type="protein sequence ID" value="JAT70192.1"/>
    <property type="molecule type" value="Transcribed_RNA"/>
</dbReference>
<name>A0A1D1ZTA3_AUXPR</name>
<dbReference type="GO" id="GO:0019843">
    <property type="term" value="F:rRNA binding"/>
    <property type="evidence" value="ECO:0007669"/>
    <property type="project" value="UniProtKB-KW"/>
</dbReference>
<dbReference type="PANTHER" id="PTHR10746:SF17">
    <property type="entry name" value="LARGE RIBOSOMAL SUBUNIT PROTEIN UL4C"/>
    <property type="match status" value="1"/>
</dbReference>
<reference evidence="9" key="1">
    <citation type="submission" date="2015-08" db="EMBL/GenBank/DDBJ databases">
        <authorList>
            <person name="Babu N.S."/>
            <person name="Beckwith C.J."/>
            <person name="Beseler K.G."/>
            <person name="Brison A."/>
            <person name="Carone J.V."/>
            <person name="Caskin T.P."/>
            <person name="Diamond M."/>
            <person name="Durham M.E."/>
            <person name="Foxe J.M."/>
            <person name="Go M."/>
            <person name="Henderson B.A."/>
            <person name="Jones I.B."/>
            <person name="McGettigan J.A."/>
            <person name="Micheletti S.J."/>
            <person name="Nasrallah M.E."/>
            <person name="Ortiz D."/>
            <person name="Piller C.R."/>
            <person name="Privatt S.R."/>
            <person name="Schneider S.L."/>
            <person name="Sharp S."/>
            <person name="Smith T.C."/>
            <person name="Stanton J.D."/>
            <person name="Ullery H.E."/>
            <person name="Wilson R.J."/>
            <person name="Serrano M.G."/>
            <person name="Buck G."/>
            <person name="Lee V."/>
            <person name="Wang Y."/>
            <person name="Carvalho R."/>
            <person name="Voegtly L."/>
            <person name="Shi R."/>
            <person name="Duckworth R."/>
            <person name="Johnson A."/>
            <person name="Loviza R."/>
            <person name="Walstead R."/>
            <person name="Shah Z."/>
            <person name="Kiflezghi M."/>
            <person name="Wade K."/>
            <person name="Ball S.L."/>
            <person name="Bradley K.W."/>
            <person name="Asai D.J."/>
            <person name="Bowman C.A."/>
            <person name="Russell D.A."/>
            <person name="Pope W.H."/>
            <person name="Jacobs-Sera D."/>
            <person name="Hendrix R.W."/>
            <person name="Hatfull G.F."/>
        </authorList>
    </citation>
    <scope>NUCLEOTIDE SEQUENCE</scope>
</reference>
<evidence type="ECO:0000313" key="9">
    <source>
        <dbReference type="EMBL" id="JAT70192.1"/>
    </source>
</evidence>
<dbReference type="AlphaFoldDB" id="A0A1D1ZTA3"/>
<accession>A0A1D1ZTA3</accession>
<keyword evidence="4" id="KW-0689">Ribosomal protein</keyword>
<comment type="similarity">
    <text evidence="1">Belongs to the universal ribosomal protein uL4 family.</text>
</comment>
<dbReference type="Pfam" id="PF00573">
    <property type="entry name" value="Ribosomal_L4"/>
    <property type="match status" value="1"/>
</dbReference>
<feature type="region of interest" description="Disordered" evidence="8">
    <location>
        <begin position="134"/>
        <end position="158"/>
    </location>
</feature>
<gene>
    <name evidence="9" type="ORF">g.2837</name>
</gene>
<dbReference type="GO" id="GO:0005840">
    <property type="term" value="C:ribosome"/>
    <property type="evidence" value="ECO:0007669"/>
    <property type="project" value="UniProtKB-KW"/>
</dbReference>
<keyword evidence="5" id="KW-0687">Ribonucleoprotein</keyword>
<proteinExistence type="inferred from homology"/>
<keyword evidence="3" id="KW-0694">RNA-binding</keyword>